<protein>
    <submittedName>
        <fullName evidence="2">3-oxoacyl-[acyl-carrier-protein] reductase FabG-like</fullName>
    </submittedName>
</protein>
<dbReference type="GeneID" id="113396903"/>
<gene>
    <name evidence="2" type="primary">LOC113396903</name>
</gene>
<proteinExistence type="predicted"/>
<dbReference type="PRINTS" id="PR00080">
    <property type="entry name" value="SDRFAMILY"/>
</dbReference>
<dbReference type="AlphaFoldDB" id="A0A8B8I2W6"/>
<dbReference type="Proteomes" id="UP001652626">
    <property type="component" value="Chromosome 21"/>
</dbReference>
<dbReference type="PANTHER" id="PTHR43975">
    <property type="entry name" value="ZGC:101858"/>
    <property type="match status" value="1"/>
</dbReference>
<dbReference type="Gene3D" id="3.40.50.720">
    <property type="entry name" value="NAD(P)-binding Rossmann-like Domain"/>
    <property type="match status" value="1"/>
</dbReference>
<dbReference type="InterPro" id="IPR036291">
    <property type="entry name" value="NAD(P)-bd_dom_sf"/>
</dbReference>
<keyword evidence="1" id="KW-1185">Reference proteome</keyword>
<dbReference type="SUPFAM" id="SSF51735">
    <property type="entry name" value="NAD(P)-binding Rossmann-fold domains"/>
    <property type="match status" value="1"/>
</dbReference>
<dbReference type="RefSeq" id="XP_026490767.2">
    <property type="nucleotide sequence ID" value="XM_026634982.2"/>
</dbReference>
<dbReference type="PRINTS" id="PR00081">
    <property type="entry name" value="GDHRDH"/>
</dbReference>
<accession>A0A8B8I2W6</accession>
<dbReference type="PANTHER" id="PTHR43975:SF2">
    <property type="entry name" value="EG:BACR7A4.14 PROTEIN-RELATED"/>
    <property type="match status" value="1"/>
</dbReference>
<dbReference type="Pfam" id="PF13561">
    <property type="entry name" value="adh_short_C2"/>
    <property type="match status" value="1"/>
</dbReference>
<reference evidence="2" key="1">
    <citation type="submission" date="2025-08" db="UniProtKB">
        <authorList>
            <consortium name="RefSeq"/>
        </authorList>
    </citation>
    <scope>IDENTIFICATION</scope>
    <source>
        <tissue evidence="2">Whole body</tissue>
    </source>
</reference>
<organism evidence="1 2">
    <name type="scientific">Vanessa tameamea</name>
    <name type="common">Kamehameha butterfly</name>
    <dbReference type="NCBI Taxonomy" id="334116"/>
    <lineage>
        <taxon>Eukaryota</taxon>
        <taxon>Metazoa</taxon>
        <taxon>Ecdysozoa</taxon>
        <taxon>Arthropoda</taxon>
        <taxon>Hexapoda</taxon>
        <taxon>Insecta</taxon>
        <taxon>Pterygota</taxon>
        <taxon>Neoptera</taxon>
        <taxon>Endopterygota</taxon>
        <taxon>Lepidoptera</taxon>
        <taxon>Glossata</taxon>
        <taxon>Ditrysia</taxon>
        <taxon>Papilionoidea</taxon>
        <taxon>Nymphalidae</taxon>
        <taxon>Nymphalinae</taxon>
        <taxon>Vanessa</taxon>
    </lineage>
</organism>
<dbReference type="OrthoDB" id="47007at2759"/>
<dbReference type="InterPro" id="IPR002347">
    <property type="entry name" value="SDR_fam"/>
</dbReference>
<evidence type="ECO:0000313" key="2">
    <source>
        <dbReference type="RefSeq" id="XP_026490767.2"/>
    </source>
</evidence>
<dbReference type="OMA" id="CEPHLKA"/>
<name>A0A8B8I2W6_VANTA</name>
<evidence type="ECO:0000313" key="1">
    <source>
        <dbReference type="Proteomes" id="UP001652626"/>
    </source>
</evidence>
<sequence>MDFSNKVVIITGANSALAAATATLLSSYGAQLILVSSNPAEIKELSDELVKPHVKTPLLITADVTKEEGAKRVERETVNHFGKVDVVVNAAGGMVPDCIQKPDLKAFDENINLNLRSVYLMTTIFARHLMRSRGNIVNIGSVFVDTIFSGHVTYNIAKAGIEYLTKTSALELANKGIRVNCVKPGFTETNVTPKMHKCEDKKPWEDATRMVPLGKLINGRDIAEAIVFLASEQAKNITGTSIIIDGGLALSGTTVIDKIRTAFD</sequence>